<sequence length="51" mass="5671">MPWKCPACCAAFVSSCEGILSSHSIRFYVRSLHRAQPVRYLISLLALCTAL</sequence>
<evidence type="ECO:0000313" key="1">
    <source>
        <dbReference type="EMBL" id="KAE8308305.1"/>
    </source>
</evidence>
<organism evidence="1 2">
    <name type="scientific">Aspergillus transmontanensis</name>
    <dbReference type="NCBI Taxonomy" id="1034304"/>
    <lineage>
        <taxon>Eukaryota</taxon>
        <taxon>Fungi</taxon>
        <taxon>Dikarya</taxon>
        <taxon>Ascomycota</taxon>
        <taxon>Pezizomycotina</taxon>
        <taxon>Eurotiomycetes</taxon>
        <taxon>Eurotiomycetidae</taxon>
        <taxon>Eurotiales</taxon>
        <taxon>Aspergillaceae</taxon>
        <taxon>Aspergillus</taxon>
        <taxon>Aspergillus subgen. Circumdati</taxon>
    </lineage>
</organism>
<dbReference type="PROSITE" id="PS51257">
    <property type="entry name" value="PROKAR_LIPOPROTEIN"/>
    <property type="match status" value="1"/>
</dbReference>
<evidence type="ECO:0008006" key="3">
    <source>
        <dbReference type="Google" id="ProtNLM"/>
    </source>
</evidence>
<proteinExistence type="predicted"/>
<dbReference type="AlphaFoldDB" id="A0A5N6VIP2"/>
<accession>A0A5N6VIP2</accession>
<dbReference type="Proteomes" id="UP000325433">
    <property type="component" value="Unassembled WGS sequence"/>
</dbReference>
<reference evidence="2" key="1">
    <citation type="submission" date="2019-04" db="EMBL/GenBank/DDBJ databases">
        <title>Friends and foes A comparative genomics studyof 23 Aspergillus species from section Flavi.</title>
        <authorList>
            <consortium name="DOE Joint Genome Institute"/>
            <person name="Kjaerbolling I."/>
            <person name="Vesth T."/>
            <person name="Frisvad J.C."/>
            <person name="Nybo J.L."/>
            <person name="Theobald S."/>
            <person name="Kildgaard S."/>
            <person name="Isbrandt T."/>
            <person name="Kuo A."/>
            <person name="Sato A."/>
            <person name="Lyhne E.K."/>
            <person name="Kogle M.E."/>
            <person name="Wiebenga A."/>
            <person name="Kun R.S."/>
            <person name="Lubbers R.J."/>
            <person name="Makela M.R."/>
            <person name="Barry K."/>
            <person name="Chovatia M."/>
            <person name="Clum A."/>
            <person name="Daum C."/>
            <person name="Haridas S."/>
            <person name="He G."/>
            <person name="LaButti K."/>
            <person name="Lipzen A."/>
            <person name="Mondo S."/>
            <person name="Riley R."/>
            <person name="Salamov A."/>
            <person name="Simmons B.A."/>
            <person name="Magnuson J.K."/>
            <person name="Henrissat B."/>
            <person name="Mortensen U.H."/>
            <person name="Larsen T.O."/>
            <person name="Devries R.P."/>
            <person name="Grigoriev I.V."/>
            <person name="Machida M."/>
            <person name="Baker S.E."/>
            <person name="Andersen M.R."/>
        </authorList>
    </citation>
    <scope>NUCLEOTIDE SEQUENCE [LARGE SCALE GENOMIC DNA]</scope>
    <source>
        <strain evidence="2">CBS 130015</strain>
    </source>
</reference>
<keyword evidence="2" id="KW-1185">Reference proteome</keyword>
<evidence type="ECO:0000313" key="2">
    <source>
        <dbReference type="Proteomes" id="UP000325433"/>
    </source>
</evidence>
<name>A0A5N6VIP2_9EURO</name>
<gene>
    <name evidence="1" type="ORF">BDV41DRAFT_552026</name>
</gene>
<dbReference type="EMBL" id="ML738387">
    <property type="protein sequence ID" value="KAE8308305.1"/>
    <property type="molecule type" value="Genomic_DNA"/>
</dbReference>
<protein>
    <recommendedName>
        <fullName evidence="3">C2H2-type domain-containing protein</fullName>
    </recommendedName>
</protein>